<keyword evidence="2" id="KW-0808">Transferase</keyword>
<organism evidence="2 3">
    <name type="scientific">Nocardioides renjunii</name>
    <dbReference type="NCBI Taxonomy" id="3095075"/>
    <lineage>
        <taxon>Bacteria</taxon>
        <taxon>Bacillati</taxon>
        <taxon>Actinomycetota</taxon>
        <taxon>Actinomycetes</taxon>
        <taxon>Propionibacteriales</taxon>
        <taxon>Nocardioidaceae</taxon>
        <taxon>Nocardioides</taxon>
    </lineage>
</organism>
<feature type="domain" description="Glycosyltransferase 2-like" evidence="1">
    <location>
        <begin position="6"/>
        <end position="163"/>
    </location>
</feature>
<dbReference type="GO" id="GO:0016757">
    <property type="term" value="F:glycosyltransferase activity"/>
    <property type="evidence" value="ECO:0007669"/>
    <property type="project" value="UniProtKB-KW"/>
</dbReference>
<dbReference type="InterPro" id="IPR029044">
    <property type="entry name" value="Nucleotide-diphossugar_trans"/>
</dbReference>
<evidence type="ECO:0000313" key="3">
    <source>
        <dbReference type="Proteomes" id="UP001291999"/>
    </source>
</evidence>
<dbReference type="InterPro" id="IPR050834">
    <property type="entry name" value="Glycosyltransf_2"/>
</dbReference>
<dbReference type="EMBL" id="JAXQPW010000001">
    <property type="protein sequence ID" value="MDZ5660793.1"/>
    <property type="molecule type" value="Genomic_DNA"/>
</dbReference>
<name>A0ABU5K745_9ACTN</name>
<dbReference type="InterPro" id="IPR001173">
    <property type="entry name" value="Glyco_trans_2-like"/>
</dbReference>
<sequence length="287" mass="31498">MPATCSVVIPTFNAAHVIGHQLGALADQVDTPAFDVVVADNGSTDDLAGAVDQWTDRLDVRVVDASRGRGVSVARNVGIERAQTDRILICDADDVVAPTWVRAFADALDVHHLASGPAETVSLSGPSAGWVPIDQLSTGLYETWGGRTYGLGGNTAMRREVWERVGGYDEGFPAGAEEIDFAWRAWDLGYRFAYVPDALLHYRIRTDLRGVLRQQYNSGRGTATLYAKFRPPEVVPKSALRRAHHELLLLRRFPWRGSGDARRMWLTLMAFEAGKLTEARRLGCPAP</sequence>
<evidence type="ECO:0000313" key="2">
    <source>
        <dbReference type="EMBL" id="MDZ5660793.1"/>
    </source>
</evidence>
<dbReference type="RefSeq" id="WP_322423216.1">
    <property type="nucleotide sequence ID" value="NZ_JAXQPW010000001.1"/>
</dbReference>
<comment type="caution">
    <text evidence="2">The sequence shown here is derived from an EMBL/GenBank/DDBJ whole genome shotgun (WGS) entry which is preliminary data.</text>
</comment>
<dbReference type="Pfam" id="PF00535">
    <property type="entry name" value="Glycos_transf_2"/>
    <property type="match status" value="1"/>
</dbReference>
<dbReference type="SUPFAM" id="SSF53448">
    <property type="entry name" value="Nucleotide-diphospho-sugar transferases"/>
    <property type="match status" value="1"/>
</dbReference>
<accession>A0ABU5K745</accession>
<reference evidence="2 3" key="1">
    <citation type="submission" date="2023-11" db="EMBL/GenBank/DDBJ databases">
        <title>Novel species in genus Nocardioides.</title>
        <authorList>
            <person name="Zhou H."/>
        </authorList>
    </citation>
    <scope>NUCLEOTIDE SEQUENCE [LARGE SCALE GENOMIC DNA]</scope>
    <source>
        <strain evidence="2 3">S-58</strain>
    </source>
</reference>
<protein>
    <submittedName>
        <fullName evidence="2">Glycosyltransferase</fullName>
        <ecNumber evidence="2">2.4.-.-</ecNumber>
    </submittedName>
</protein>
<dbReference type="Proteomes" id="UP001291999">
    <property type="component" value="Unassembled WGS sequence"/>
</dbReference>
<dbReference type="PANTHER" id="PTHR43685:SF2">
    <property type="entry name" value="GLYCOSYLTRANSFERASE 2-LIKE DOMAIN-CONTAINING PROTEIN"/>
    <property type="match status" value="1"/>
</dbReference>
<keyword evidence="3" id="KW-1185">Reference proteome</keyword>
<proteinExistence type="predicted"/>
<dbReference type="PANTHER" id="PTHR43685">
    <property type="entry name" value="GLYCOSYLTRANSFERASE"/>
    <property type="match status" value="1"/>
</dbReference>
<evidence type="ECO:0000259" key="1">
    <source>
        <dbReference type="Pfam" id="PF00535"/>
    </source>
</evidence>
<dbReference type="Gene3D" id="3.90.550.10">
    <property type="entry name" value="Spore Coat Polysaccharide Biosynthesis Protein SpsA, Chain A"/>
    <property type="match status" value="1"/>
</dbReference>
<keyword evidence="2" id="KW-0328">Glycosyltransferase</keyword>
<dbReference type="EC" id="2.4.-.-" evidence="2"/>
<gene>
    <name evidence="2" type="ORF">SFC79_03365</name>
</gene>